<evidence type="ECO:0000256" key="9">
    <source>
        <dbReference type="SAM" id="MobiDB-lite"/>
    </source>
</evidence>
<dbReference type="Gene3D" id="3.30.559.10">
    <property type="entry name" value="Chloramphenicol acetyltransferase-like domain"/>
    <property type="match status" value="1"/>
</dbReference>
<comment type="caution">
    <text evidence="12">The sequence shown here is derived from an EMBL/GenBank/DDBJ whole genome shotgun (WGS) entry which is preliminary data.</text>
</comment>
<dbReference type="InterPro" id="IPR023213">
    <property type="entry name" value="CAT-like_dom_sf"/>
</dbReference>
<evidence type="ECO:0000256" key="6">
    <source>
        <dbReference type="ARBA" id="ARBA00023315"/>
    </source>
</evidence>
<dbReference type="InterPro" id="IPR003016">
    <property type="entry name" value="2-oxoA_DH_lipoyl-BS"/>
</dbReference>
<feature type="compositionally biased region" description="Low complexity" evidence="9">
    <location>
        <begin position="110"/>
        <end position="126"/>
    </location>
</feature>
<dbReference type="FunFam" id="4.10.320.10:FF:000008">
    <property type="entry name" value="Dihydrolipoamide acetyltransferase component of pyruvate dehydrogenase complex"/>
    <property type="match status" value="1"/>
</dbReference>
<proteinExistence type="inferred from homology"/>
<feature type="domain" description="Peripheral subunit-binding (PSBD)" evidence="11">
    <location>
        <begin position="269"/>
        <end position="306"/>
    </location>
</feature>
<dbReference type="Pfam" id="PF02817">
    <property type="entry name" value="E3_binding"/>
    <property type="match status" value="1"/>
</dbReference>
<dbReference type="FunFam" id="2.40.50.100:FF:000023">
    <property type="entry name" value="Dihydrolipoamide acetyltransferase component of pyruvate dehydrogenase complex"/>
    <property type="match status" value="2"/>
</dbReference>
<dbReference type="GO" id="GO:0004742">
    <property type="term" value="F:dihydrolipoyllysine-residue acetyltransferase activity"/>
    <property type="evidence" value="ECO:0007669"/>
    <property type="project" value="UniProtKB-EC"/>
</dbReference>
<dbReference type="Pfam" id="PF00364">
    <property type="entry name" value="Biotin_lipoyl"/>
    <property type="match status" value="2"/>
</dbReference>
<organism evidence="12 13">
    <name type="scientific">Kutzneria buriramensis</name>
    <dbReference type="NCBI Taxonomy" id="1045776"/>
    <lineage>
        <taxon>Bacteria</taxon>
        <taxon>Bacillati</taxon>
        <taxon>Actinomycetota</taxon>
        <taxon>Actinomycetes</taxon>
        <taxon>Pseudonocardiales</taxon>
        <taxon>Pseudonocardiaceae</taxon>
        <taxon>Kutzneria</taxon>
    </lineage>
</organism>
<feature type="compositionally biased region" description="Low complexity" evidence="9">
    <location>
        <begin position="237"/>
        <end position="258"/>
    </location>
</feature>
<dbReference type="PROSITE" id="PS50968">
    <property type="entry name" value="BIOTINYL_LIPOYL"/>
    <property type="match status" value="2"/>
</dbReference>
<dbReference type="RefSeq" id="WP_116181725.1">
    <property type="nucleotide sequence ID" value="NZ_CP144375.1"/>
</dbReference>
<dbReference type="AlphaFoldDB" id="A0A3E0GVT9"/>
<reference evidence="12 13" key="1">
    <citation type="submission" date="2018-08" db="EMBL/GenBank/DDBJ databases">
        <title>Genomic Encyclopedia of Archaeal and Bacterial Type Strains, Phase II (KMG-II): from individual species to whole genera.</title>
        <authorList>
            <person name="Goeker M."/>
        </authorList>
    </citation>
    <scope>NUCLEOTIDE SEQUENCE [LARGE SCALE GENOMIC DNA]</scope>
    <source>
        <strain evidence="12 13">DSM 45791</strain>
    </source>
</reference>
<feature type="region of interest" description="Disordered" evidence="9">
    <location>
        <begin position="110"/>
        <end position="130"/>
    </location>
</feature>
<feature type="region of interest" description="Disordered" evidence="9">
    <location>
        <begin position="207"/>
        <end position="269"/>
    </location>
</feature>
<dbReference type="EC" id="2.3.1.-" evidence="8"/>
<dbReference type="OrthoDB" id="9805770at2"/>
<dbReference type="CDD" id="cd06849">
    <property type="entry name" value="lipoyl_domain"/>
    <property type="match status" value="2"/>
</dbReference>
<dbReference type="EMBL" id="QUNO01000030">
    <property type="protein sequence ID" value="REH27057.1"/>
    <property type="molecule type" value="Genomic_DNA"/>
</dbReference>
<keyword evidence="5 8" id="KW-0450">Lipoyl</keyword>
<dbReference type="PROSITE" id="PS51826">
    <property type="entry name" value="PSBD"/>
    <property type="match status" value="1"/>
</dbReference>
<evidence type="ECO:0000256" key="7">
    <source>
        <dbReference type="ARBA" id="ARBA00048370"/>
    </source>
</evidence>
<dbReference type="Gene3D" id="2.40.50.100">
    <property type="match status" value="2"/>
</dbReference>
<dbReference type="SUPFAM" id="SSF51230">
    <property type="entry name" value="Single hybrid motif"/>
    <property type="match status" value="2"/>
</dbReference>
<evidence type="ECO:0000256" key="3">
    <source>
        <dbReference type="ARBA" id="ARBA00022679"/>
    </source>
</evidence>
<evidence type="ECO:0000256" key="8">
    <source>
        <dbReference type="RuleBase" id="RU003423"/>
    </source>
</evidence>
<dbReference type="GO" id="GO:0031405">
    <property type="term" value="F:lipoic acid binding"/>
    <property type="evidence" value="ECO:0007669"/>
    <property type="project" value="TreeGrafter"/>
</dbReference>
<evidence type="ECO:0000256" key="2">
    <source>
        <dbReference type="ARBA" id="ARBA00007317"/>
    </source>
</evidence>
<dbReference type="PANTHER" id="PTHR43178:SF5">
    <property type="entry name" value="LIPOAMIDE ACYLTRANSFERASE COMPONENT OF BRANCHED-CHAIN ALPHA-KETO ACID DEHYDROGENASE COMPLEX, MITOCHONDRIAL"/>
    <property type="match status" value="1"/>
</dbReference>
<comment type="cofactor">
    <cofactor evidence="1 8">
        <name>(R)-lipoate</name>
        <dbReference type="ChEBI" id="CHEBI:83088"/>
    </cofactor>
</comment>
<evidence type="ECO:0000313" key="13">
    <source>
        <dbReference type="Proteomes" id="UP000256269"/>
    </source>
</evidence>
<feature type="domain" description="Lipoyl-binding" evidence="10">
    <location>
        <begin position="128"/>
        <end position="203"/>
    </location>
</feature>
<protein>
    <recommendedName>
        <fullName evidence="8">Dihydrolipoamide acetyltransferase component of pyruvate dehydrogenase complex</fullName>
        <ecNumber evidence="8">2.3.1.-</ecNumber>
    </recommendedName>
</protein>
<sequence>MAFSVQMPALGESVTEGTVTRWLKNEGERVEVDEPLLEVSTDKVDTEIPSPAAGVLQRIVVKEDETVEVGAELAVIGDGASAPAPAAPAPAAEAPAAPAPVAEAPAAPAPVAEAPAAAPAPSAGPAQGTEITMPALGESVTEGTVTRWLKQVGDHVDVDEPLLEVSTDKVDTEIPSPVAGTLLEISAGEDATVEVGGKLAVIGDGASAPAPAAAPAPAPAAPAPAPAAPAPAPAPAPVAAAPAAPAAPAPAAAAPAPAQSSDDTNGAPYVTPLVRKLASENGIDLNALKGTGVGGRIRKQDVLAAVEAKKAPAPAPAAPAAPAAAAPAAASAAPSPEAQALRGTTQKMPRIRQTIARRMVESLQISAQLTTVIEVDITRIARLRDRAKRGFEAREGVKLSFLPFFAKAAVEALKQHPQVNASINDETMEVTYHGAEHLGIAVDAPRGLMVPVIHNAGDLNIAGIARKIADLAERTRNNKIKPDELSGGTFTLTNTGSRGALFDTPILNQPQVGMLGTGAVVKRPVVVADEAGGDTIAIRSMVYLALSYDHRLVDGADAARFLTTIKHRLEEGAFEADLGL</sequence>
<evidence type="ECO:0000313" key="12">
    <source>
        <dbReference type="EMBL" id="REH27057.1"/>
    </source>
</evidence>
<dbReference type="InterPro" id="IPR050743">
    <property type="entry name" value="2-oxoacid_DH_E2_comp"/>
</dbReference>
<dbReference type="PANTHER" id="PTHR43178">
    <property type="entry name" value="DIHYDROLIPOAMIDE ACETYLTRANSFERASE COMPONENT OF PYRUVATE DEHYDROGENASE COMPLEX"/>
    <property type="match status" value="1"/>
</dbReference>
<keyword evidence="4" id="KW-0677">Repeat</keyword>
<evidence type="ECO:0000256" key="1">
    <source>
        <dbReference type="ARBA" id="ARBA00001938"/>
    </source>
</evidence>
<evidence type="ECO:0000259" key="10">
    <source>
        <dbReference type="PROSITE" id="PS50968"/>
    </source>
</evidence>
<keyword evidence="6 8" id="KW-0012">Acyltransferase</keyword>
<dbReference type="Proteomes" id="UP000256269">
    <property type="component" value="Unassembled WGS sequence"/>
</dbReference>
<dbReference type="PROSITE" id="PS00189">
    <property type="entry name" value="LIPOYL"/>
    <property type="match status" value="2"/>
</dbReference>
<dbReference type="InterPro" id="IPR000089">
    <property type="entry name" value="Biotin_lipoyl"/>
</dbReference>
<dbReference type="SUPFAM" id="SSF52777">
    <property type="entry name" value="CoA-dependent acyltransferases"/>
    <property type="match status" value="1"/>
</dbReference>
<evidence type="ECO:0000259" key="11">
    <source>
        <dbReference type="PROSITE" id="PS51826"/>
    </source>
</evidence>
<dbReference type="InterPro" id="IPR004167">
    <property type="entry name" value="PSBD"/>
</dbReference>
<dbReference type="FunFam" id="3.30.559.10:FF:000007">
    <property type="entry name" value="Dihydrolipoamide acetyltransferase component of pyruvate dehydrogenase complex"/>
    <property type="match status" value="1"/>
</dbReference>
<dbReference type="SUPFAM" id="SSF47005">
    <property type="entry name" value="Peripheral subunit-binding domain of 2-oxo acid dehydrogenase complex"/>
    <property type="match status" value="1"/>
</dbReference>
<dbReference type="Gene3D" id="4.10.320.10">
    <property type="entry name" value="E3-binding domain"/>
    <property type="match status" value="1"/>
</dbReference>
<evidence type="ECO:0000256" key="5">
    <source>
        <dbReference type="ARBA" id="ARBA00022823"/>
    </source>
</evidence>
<name>A0A3E0GVT9_9PSEU</name>
<evidence type="ECO:0000256" key="4">
    <source>
        <dbReference type="ARBA" id="ARBA00022737"/>
    </source>
</evidence>
<feature type="compositionally biased region" description="Pro residues" evidence="9">
    <location>
        <begin position="212"/>
        <end position="236"/>
    </location>
</feature>
<feature type="domain" description="Lipoyl-binding" evidence="10">
    <location>
        <begin position="2"/>
        <end position="77"/>
    </location>
</feature>
<comment type="similarity">
    <text evidence="2 8">Belongs to the 2-oxoacid dehydrogenase family.</text>
</comment>
<dbReference type="InterPro" id="IPR036625">
    <property type="entry name" value="E3-bd_dom_sf"/>
</dbReference>
<accession>A0A3E0GVT9</accession>
<dbReference type="InterPro" id="IPR001078">
    <property type="entry name" value="2-oxoacid_DH_actylTfrase"/>
</dbReference>
<dbReference type="Pfam" id="PF00198">
    <property type="entry name" value="2-oxoacid_dh"/>
    <property type="match status" value="1"/>
</dbReference>
<dbReference type="InterPro" id="IPR011053">
    <property type="entry name" value="Single_hybrid_motif"/>
</dbReference>
<dbReference type="GO" id="GO:0005737">
    <property type="term" value="C:cytoplasm"/>
    <property type="evidence" value="ECO:0007669"/>
    <property type="project" value="TreeGrafter"/>
</dbReference>
<gene>
    <name evidence="12" type="ORF">BCF44_13028</name>
</gene>
<dbReference type="InterPro" id="IPR014276">
    <property type="entry name" value="2-oxoglutarate_DH_E2"/>
</dbReference>
<keyword evidence="3 8" id="KW-0808">Transferase</keyword>
<comment type="catalytic activity">
    <reaction evidence="7">
        <text>N(6)-[(R)-dihydrolipoyl]-L-lysyl-[protein] + acetyl-CoA = N(6)-[(R)-S(8)-acetyldihydrolipoyl]-L-lysyl-[protein] + CoA</text>
        <dbReference type="Rhea" id="RHEA:17017"/>
        <dbReference type="Rhea" id="RHEA-COMP:10475"/>
        <dbReference type="Rhea" id="RHEA-COMP:10478"/>
        <dbReference type="ChEBI" id="CHEBI:57287"/>
        <dbReference type="ChEBI" id="CHEBI:57288"/>
        <dbReference type="ChEBI" id="CHEBI:83100"/>
        <dbReference type="ChEBI" id="CHEBI:83111"/>
        <dbReference type="EC" id="2.3.1.12"/>
    </reaction>
</comment>
<keyword evidence="13" id="KW-1185">Reference proteome</keyword>
<dbReference type="NCBIfam" id="TIGR02927">
    <property type="entry name" value="SucB_Actino"/>
    <property type="match status" value="1"/>
</dbReference>